<sequence>MLGEALGERGQAAELGERRDGVRRPVLHRPELGGRPDVPADLAGDVDHPALEEVLGVVLELGPGVHRVGQAVGGELLEQHGALGGEEGVLPLPVRRGAADCQ</sequence>
<reference evidence="2" key="1">
    <citation type="submission" date="2019-08" db="EMBL/GenBank/DDBJ databases">
        <authorList>
            <person name="Kucharzyk K."/>
            <person name="Murdoch R.W."/>
            <person name="Higgins S."/>
            <person name="Loffler F."/>
        </authorList>
    </citation>
    <scope>NUCLEOTIDE SEQUENCE</scope>
</reference>
<gene>
    <name evidence="2" type="ORF">SDC9_195771</name>
</gene>
<dbReference type="AlphaFoldDB" id="A0A645IB64"/>
<protein>
    <submittedName>
        <fullName evidence="2">Uncharacterized protein</fullName>
    </submittedName>
</protein>
<accession>A0A645IB64</accession>
<evidence type="ECO:0000313" key="2">
    <source>
        <dbReference type="EMBL" id="MPN48166.1"/>
    </source>
</evidence>
<evidence type="ECO:0000256" key="1">
    <source>
        <dbReference type="SAM" id="MobiDB-lite"/>
    </source>
</evidence>
<organism evidence="2">
    <name type="scientific">bioreactor metagenome</name>
    <dbReference type="NCBI Taxonomy" id="1076179"/>
    <lineage>
        <taxon>unclassified sequences</taxon>
        <taxon>metagenomes</taxon>
        <taxon>ecological metagenomes</taxon>
    </lineage>
</organism>
<dbReference type="EMBL" id="VSSQ01110226">
    <property type="protein sequence ID" value="MPN48166.1"/>
    <property type="molecule type" value="Genomic_DNA"/>
</dbReference>
<name>A0A645IB64_9ZZZZ</name>
<feature type="compositionally biased region" description="Basic and acidic residues" evidence="1">
    <location>
        <begin position="15"/>
        <end position="34"/>
    </location>
</feature>
<proteinExistence type="predicted"/>
<comment type="caution">
    <text evidence="2">The sequence shown here is derived from an EMBL/GenBank/DDBJ whole genome shotgun (WGS) entry which is preliminary data.</text>
</comment>
<feature type="region of interest" description="Disordered" evidence="1">
    <location>
        <begin position="1"/>
        <end position="44"/>
    </location>
</feature>